<evidence type="ECO:0000313" key="2">
    <source>
        <dbReference type="EMBL" id="NKX88523.1"/>
    </source>
</evidence>
<sequence length="152" mass="15590">MPIKSFATTTLFISGFAALTALAPTAHATNGVDGNITSPVSGTVTLSWQVYIPAGRTAACDMSVENSADTSGTYREFDYTAIGGSPNYQGRWVSDSFQTSAPAGSTAYGNVNCTFLDPGTGQATVGYWQGSTRVKLPVKTIVPAVPPGGAVG</sequence>
<gene>
    <name evidence="2" type="ORF">HGA10_14535</name>
</gene>
<feature type="chain" id="PRO_5032554653" evidence="1">
    <location>
        <begin position="29"/>
        <end position="152"/>
    </location>
</feature>
<protein>
    <submittedName>
        <fullName evidence="2">Uncharacterized protein</fullName>
    </submittedName>
</protein>
<dbReference type="Proteomes" id="UP000572007">
    <property type="component" value="Unassembled WGS sequence"/>
</dbReference>
<feature type="signal peptide" evidence="1">
    <location>
        <begin position="1"/>
        <end position="28"/>
    </location>
</feature>
<name>A0A846W6R1_9NOCA</name>
<accession>A0A846W6R1</accession>
<organism evidence="2 3">
    <name type="scientific">Nocardia coubleae</name>
    <dbReference type="NCBI Taxonomy" id="356147"/>
    <lineage>
        <taxon>Bacteria</taxon>
        <taxon>Bacillati</taxon>
        <taxon>Actinomycetota</taxon>
        <taxon>Actinomycetes</taxon>
        <taxon>Mycobacteriales</taxon>
        <taxon>Nocardiaceae</taxon>
        <taxon>Nocardia</taxon>
    </lineage>
</organism>
<dbReference type="AlphaFoldDB" id="A0A846W6R1"/>
<evidence type="ECO:0000256" key="1">
    <source>
        <dbReference type="SAM" id="SignalP"/>
    </source>
</evidence>
<proteinExistence type="predicted"/>
<reference evidence="2 3" key="1">
    <citation type="submission" date="2020-04" db="EMBL/GenBank/DDBJ databases">
        <title>MicrobeNet Type strains.</title>
        <authorList>
            <person name="Nicholson A.C."/>
        </authorList>
    </citation>
    <scope>NUCLEOTIDE SEQUENCE [LARGE SCALE GENOMIC DNA]</scope>
    <source>
        <strain evidence="2 3">DSM 44960</strain>
    </source>
</reference>
<comment type="caution">
    <text evidence="2">The sequence shown here is derived from an EMBL/GenBank/DDBJ whole genome shotgun (WGS) entry which is preliminary data.</text>
</comment>
<keyword evidence="3" id="KW-1185">Reference proteome</keyword>
<dbReference type="RefSeq" id="WP_067637766.1">
    <property type="nucleotide sequence ID" value="NZ_JAAXOM010000003.1"/>
</dbReference>
<keyword evidence="1" id="KW-0732">Signal</keyword>
<evidence type="ECO:0000313" key="3">
    <source>
        <dbReference type="Proteomes" id="UP000572007"/>
    </source>
</evidence>
<dbReference type="EMBL" id="JAAXOM010000003">
    <property type="protein sequence ID" value="NKX88523.1"/>
    <property type="molecule type" value="Genomic_DNA"/>
</dbReference>